<name>A0A0B6Z6G8_9EUPU</name>
<organism evidence="2">
    <name type="scientific">Arion vulgaris</name>
    <dbReference type="NCBI Taxonomy" id="1028688"/>
    <lineage>
        <taxon>Eukaryota</taxon>
        <taxon>Metazoa</taxon>
        <taxon>Spiralia</taxon>
        <taxon>Lophotrochozoa</taxon>
        <taxon>Mollusca</taxon>
        <taxon>Gastropoda</taxon>
        <taxon>Heterobranchia</taxon>
        <taxon>Euthyneura</taxon>
        <taxon>Panpulmonata</taxon>
        <taxon>Eupulmonata</taxon>
        <taxon>Stylommatophora</taxon>
        <taxon>Helicina</taxon>
        <taxon>Arionoidea</taxon>
        <taxon>Arionidae</taxon>
        <taxon>Arion</taxon>
    </lineage>
</organism>
<feature type="region of interest" description="Disordered" evidence="1">
    <location>
        <begin position="165"/>
        <end position="185"/>
    </location>
</feature>
<accession>A0A0B6Z6G8</accession>
<protein>
    <submittedName>
        <fullName evidence="2">Uncharacterized protein</fullName>
    </submittedName>
</protein>
<gene>
    <name evidence="2" type="primary">ORF50684</name>
</gene>
<feature type="compositionally biased region" description="Polar residues" evidence="1">
    <location>
        <begin position="174"/>
        <end position="185"/>
    </location>
</feature>
<feature type="region of interest" description="Disordered" evidence="1">
    <location>
        <begin position="229"/>
        <end position="285"/>
    </location>
</feature>
<sequence>TDRRQKLVPNVTSSYRGLVKERSSDNNFEDAVMDSSFSLSTPSDSELSVSSVELDADVDSNSLLVVECDDDIKPFQDFIQEDTTAPNLASRDSFMDEFLMKRASSGRNKENLGSRTTFSEVELKLRTVNNHTEILNSNSLCSPLDGSSTPVKRVSIGSFLTPVSLTRPLPPPGTQVNPPQTCRSLPSANIIPSKVATLSESGFLLPESEEQHSSESDTFLSPVDNKYESHFVNKQSPNHSLPSWKQTAVAQTKHPGNEYLHSSKASLSAAKHPSGSVSSSQIVKP</sequence>
<reference evidence="2" key="1">
    <citation type="submission" date="2014-12" db="EMBL/GenBank/DDBJ databases">
        <title>Insight into the proteome of Arion vulgaris.</title>
        <authorList>
            <person name="Aradska J."/>
            <person name="Bulat T."/>
            <person name="Smidak R."/>
            <person name="Sarate P."/>
            <person name="Gangsoo J."/>
            <person name="Sialana F."/>
            <person name="Bilban M."/>
            <person name="Lubec G."/>
        </authorList>
    </citation>
    <scope>NUCLEOTIDE SEQUENCE</scope>
    <source>
        <tissue evidence="2">Skin</tissue>
    </source>
</reference>
<evidence type="ECO:0000256" key="1">
    <source>
        <dbReference type="SAM" id="MobiDB-lite"/>
    </source>
</evidence>
<feature type="compositionally biased region" description="Polar residues" evidence="1">
    <location>
        <begin position="232"/>
        <end position="250"/>
    </location>
</feature>
<feature type="compositionally biased region" description="Polar residues" evidence="1">
    <location>
        <begin position="275"/>
        <end position="285"/>
    </location>
</feature>
<feature type="non-terminal residue" evidence="2">
    <location>
        <position position="285"/>
    </location>
</feature>
<dbReference type="EMBL" id="HACG01017263">
    <property type="protein sequence ID" value="CEK64128.1"/>
    <property type="molecule type" value="Transcribed_RNA"/>
</dbReference>
<feature type="compositionally biased region" description="Low complexity" evidence="1">
    <location>
        <begin position="260"/>
        <end position="272"/>
    </location>
</feature>
<dbReference type="AlphaFoldDB" id="A0A0B6Z6G8"/>
<evidence type="ECO:0000313" key="2">
    <source>
        <dbReference type="EMBL" id="CEK64128.1"/>
    </source>
</evidence>
<proteinExistence type="predicted"/>
<feature type="non-terminal residue" evidence="2">
    <location>
        <position position="1"/>
    </location>
</feature>